<feature type="signal peptide" evidence="2">
    <location>
        <begin position="1"/>
        <end position="21"/>
    </location>
</feature>
<accession>A0A068WSR2</accession>
<evidence type="ECO:0000256" key="2">
    <source>
        <dbReference type="SAM" id="SignalP"/>
    </source>
</evidence>
<dbReference type="EMBL" id="LK028587">
    <property type="protein sequence ID" value="CDS22813.1"/>
    <property type="molecule type" value="Genomic_DNA"/>
</dbReference>
<feature type="compositionally biased region" description="Basic and acidic residues" evidence="1">
    <location>
        <begin position="864"/>
        <end position="876"/>
    </location>
</feature>
<reference evidence="3 4" key="1">
    <citation type="journal article" date="2013" name="Nature">
        <title>The genomes of four tapeworm species reveal adaptations to parasitism.</title>
        <authorList>
            <person name="Tsai I.J."/>
            <person name="Zarowiecki M."/>
            <person name="Holroyd N."/>
            <person name="Garciarrubio A."/>
            <person name="Sanchez-Flores A."/>
            <person name="Brooks K.L."/>
            <person name="Tracey A."/>
            <person name="Bobes R.J."/>
            <person name="Fragoso G."/>
            <person name="Sciutto E."/>
            <person name="Aslett M."/>
            <person name="Beasley H."/>
            <person name="Bennett H.M."/>
            <person name="Cai J."/>
            <person name="Camicia F."/>
            <person name="Clark R."/>
            <person name="Cucher M."/>
            <person name="De Silva N."/>
            <person name="Day T.A."/>
            <person name="Deplazes P."/>
            <person name="Estrada K."/>
            <person name="Fernandez C."/>
            <person name="Holland P.W."/>
            <person name="Hou J."/>
            <person name="Hu S."/>
            <person name="Huckvale T."/>
            <person name="Hung S.S."/>
            <person name="Kamenetzky L."/>
            <person name="Keane J.A."/>
            <person name="Kiss F."/>
            <person name="Koziol U."/>
            <person name="Lambert O."/>
            <person name="Liu K."/>
            <person name="Luo X."/>
            <person name="Luo Y."/>
            <person name="Macchiaroli N."/>
            <person name="Nichol S."/>
            <person name="Paps J."/>
            <person name="Parkinson J."/>
            <person name="Pouchkina-Stantcheva N."/>
            <person name="Riddiford N."/>
            <person name="Rosenzvit M."/>
            <person name="Salinas G."/>
            <person name="Wasmuth J.D."/>
            <person name="Zamanian M."/>
            <person name="Zheng Y."/>
            <person name="Cai X."/>
            <person name="Soberon X."/>
            <person name="Olson P.D."/>
            <person name="Laclette J.P."/>
            <person name="Brehm K."/>
            <person name="Berriman M."/>
            <person name="Garciarrubio A."/>
            <person name="Bobes R.J."/>
            <person name="Fragoso G."/>
            <person name="Sanchez-Flores A."/>
            <person name="Estrada K."/>
            <person name="Cevallos M.A."/>
            <person name="Morett E."/>
            <person name="Gonzalez V."/>
            <person name="Portillo T."/>
            <person name="Ochoa-Leyva A."/>
            <person name="Jose M.V."/>
            <person name="Sciutto E."/>
            <person name="Landa A."/>
            <person name="Jimenez L."/>
            <person name="Valdes V."/>
            <person name="Carrero J.C."/>
            <person name="Larralde C."/>
            <person name="Morales-Montor J."/>
            <person name="Limon-Lason J."/>
            <person name="Soberon X."/>
            <person name="Laclette J.P."/>
        </authorList>
    </citation>
    <scope>NUCLEOTIDE SEQUENCE [LARGE SCALE GENOMIC DNA]</scope>
</reference>
<dbReference type="WBParaSite" id="EgrG_001199600">
    <property type="protein sequence ID" value="EgrG_001199600"/>
    <property type="gene ID" value="EgrG_001199600"/>
</dbReference>
<evidence type="ECO:0000256" key="1">
    <source>
        <dbReference type="SAM" id="MobiDB-lite"/>
    </source>
</evidence>
<dbReference type="AlphaFoldDB" id="A0A068WSR2"/>
<dbReference type="Proteomes" id="UP000492820">
    <property type="component" value="Unassembled WGS sequence"/>
</dbReference>
<evidence type="ECO:0000313" key="4">
    <source>
        <dbReference type="Proteomes" id="UP000492820"/>
    </source>
</evidence>
<evidence type="ECO:0000313" key="3">
    <source>
        <dbReference type="EMBL" id="CDS22813.1"/>
    </source>
</evidence>
<name>A0A068WSR2_ECHGR</name>
<reference evidence="5" key="3">
    <citation type="submission" date="2020-10" db="UniProtKB">
        <authorList>
            <consortium name="WormBaseParasite"/>
        </authorList>
    </citation>
    <scope>IDENTIFICATION</scope>
</reference>
<sequence>MKKSIFLLLWICLGEQQRGLSTSIPIVQKAPLLPHFNKDLSQVLTEGNRNKALIAAIGNAFITWRENEPIELRIEYFCRTDKECHGDFRLNGSQKLIQIESFDAGTALESTVTNSRETYFALLRLVPRREQGIAIIVFQLMVMENVAFEGHVSSQYMVHLQPPHKRVLTHGCKFRVQAYSKANLMIFHLNPNYFMPTGIKWQKFVIYKRVSVKKAPANKYIYVPLIVMTRSPFSTIPLTFYYFKEVTIELGDKGKLLVKGTTGNGLNLHDCGMYTVRWYTYERRHVVDEECEDTSYVALWSQPPPTGPIFAHTKREVPEEWTFDLKELQNAVIKGPTSALVACVWTDVFQSIPKKRNFALVITRRAFYSEGEELGFMMYAYLVTFTKPSLEGYACYTESMALAGMRPYIPFPQEKSKYSVNPTVSVNNRHLRFTIRADYICEKKGTSKPFTGVAASESDAGYLKTRSDKPIGKNLCENPYQSTDITLPNHLPWTQGNILRFQIHLTRGSVVRVVAIDANNRVSVKPRNALYTQEVEVRCFEKRLRLLVKNGINFELEYLEMSGEVGPNNYLPIASYTPESGYEVNKKNIDSSAKLRGRSNDYHSLTLTAMAYHLHTFHGFRCRMKFRKDDLPEYEMVNAGPVCFVRRPPPIEMTVDDITVPTVEDESILQNRELQIFQTTCIQPETQLIFTCSQWREMETCDDLHTVDSVYNVDTDLIIYNTKRREYIVQKPVFDRLGRGRVDIPTVPYDWHIAEAVCHRTIRLADNISHIVIDQYSSAVRLCVTQIKFRFYLAHTGFEWNTGLTMSLEEMIGMNAVTEIDTDEVHAVDVGSAVICRIGLHKQDINTELARKLSPRTNMFTLEHGKKDHKADEISPAREIPQAEPQDEA</sequence>
<gene>
    <name evidence="3" type="ORF">EgrG_001199600</name>
</gene>
<evidence type="ECO:0000313" key="5">
    <source>
        <dbReference type="WBParaSite" id="EgrG_001199600"/>
    </source>
</evidence>
<reference evidence="3" key="2">
    <citation type="submission" date="2014-06" db="EMBL/GenBank/DDBJ databases">
        <authorList>
            <person name="Aslett M."/>
        </authorList>
    </citation>
    <scope>NUCLEOTIDE SEQUENCE</scope>
</reference>
<protein>
    <submittedName>
        <fullName evidence="5">ZP domain-containing protein</fullName>
    </submittedName>
</protein>
<keyword evidence="2" id="KW-0732">Signal</keyword>
<organism evidence="3">
    <name type="scientific">Echinococcus granulosus</name>
    <name type="common">Hydatid tapeworm</name>
    <dbReference type="NCBI Taxonomy" id="6210"/>
    <lineage>
        <taxon>Eukaryota</taxon>
        <taxon>Metazoa</taxon>
        <taxon>Spiralia</taxon>
        <taxon>Lophotrochozoa</taxon>
        <taxon>Platyhelminthes</taxon>
        <taxon>Cestoda</taxon>
        <taxon>Eucestoda</taxon>
        <taxon>Cyclophyllidea</taxon>
        <taxon>Taeniidae</taxon>
        <taxon>Echinococcus</taxon>
        <taxon>Echinococcus granulosus group</taxon>
    </lineage>
</organism>
<feature type="region of interest" description="Disordered" evidence="1">
    <location>
        <begin position="864"/>
        <end position="889"/>
    </location>
</feature>
<proteinExistence type="predicted"/>
<feature type="chain" id="PRO_5041035397" evidence="2">
    <location>
        <begin position="22"/>
        <end position="889"/>
    </location>
</feature>